<comment type="caution">
    <text evidence="5">The sequence shown here is derived from an EMBL/GenBank/DDBJ whole genome shotgun (WGS) entry which is preliminary data.</text>
</comment>
<dbReference type="EMBL" id="QICL01000008">
    <property type="protein sequence ID" value="PXV65064.1"/>
    <property type="molecule type" value="Genomic_DNA"/>
</dbReference>
<dbReference type="SUPFAM" id="SSF55469">
    <property type="entry name" value="FMN-dependent nitroreductase-like"/>
    <property type="match status" value="1"/>
</dbReference>
<organism evidence="5 6">
    <name type="scientific">Dysgonomonas alginatilytica</name>
    <dbReference type="NCBI Taxonomy" id="1605892"/>
    <lineage>
        <taxon>Bacteria</taxon>
        <taxon>Pseudomonadati</taxon>
        <taxon>Bacteroidota</taxon>
        <taxon>Bacteroidia</taxon>
        <taxon>Bacteroidales</taxon>
        <taxon>Dysgonomonadaceae</taxon>
        <taxon>Dysgonomonas</taxon>
    </lineage>
</organism>
<dbReference type="CDD" id="cd02140">
    <property type="entry name" value="Frm2-like"/>
    <property type="match status" value="1"/>
</dbReference>
<evidence type="ECO:0000259" key="4">
    <source>
        <dbReference type="Pfam" id="PF00881"/>
    </source>
</evidence>
<evidence type="ECO:0000256" key="1">
    <source>
        <dbReference type="ARBA" id="ARBA00004496"/>
    </source>
</evidence>
<dbReference type="GO" id="GO:0005737">
    <property type="term" value="C:cytoplasm"/>
    <property type="evidence" value="ECO:0007669"/>
    <property type="project" value="UniProtKB-SubCell"/>
</dbReference>
<dbReference type="FunFam" id="3.40.109.10:FF:000001">
    <property type="entry name" value="Nitroreductase family"/>
    <property type="match status" value="1"/>
</dbReference>
<protein>
    <recommendedName>
        <fullName evidence="4">Nitroreductase domain-containing protein</fullName>
    </recommendedName>
</protein>
<reference evidence="5 6" key="1">
    <citation type="submission" date="2018-03" db="EMBL/GenBank/DDBJ databases">
        <title>Genomic Encyclopedia of Archaeal and Bacterial Type Strains, Phase II (KMG-II): from individual species to whole genera.</title>
        <authorList>
            <person name="Goeker M."/>
        </authorList>
    </citation>
    <scope>NUCLEOTIDE SEQUENCE [LARGE SCALE GENOMIC DNA]</scope>
    <source>
        <strain evidence="5 6">DSM 100214</strain>
    </source>
</reference>
<dbReference type="Pfam" id="PF00881">
    <property type="entry name" value="Nitroreductase"/>
    <property type="match status" value="1"/>
</dbReference>
<feature type="domain" description="Nitroreductase" evidence="4">
    <location>
        <begin position="9"/>
        <end position="178"/>
    </location>
</feature>
<sequence>MARNFKETIKHRRTYYSISNVSPISDKEIQEIVEYAVLHVPSSFNSQSTRVVLLLGDNHRKLWSIVKETLRKIVPENNFKATEDKIDNCFAAGYGTVLYFEDQAVVEGLQKAFPSYSENFPKWSEHTSAMHQFTIWNMLEDAGFGASLQHYNPLIDAEVAKTWKLDPNWKLVSQMPFGTPTAEPGEKEFSPLDKRVLVFK</sequence>
<dbReference type="RefSeq" id="WP_110310338.1">
    <property type="nucleotide sequence ID" value="NZ_QICL01000008.1"/>
</dbReference>
<dbReference type="GO" id="GO:0016491">
    <property type="term" value="F:oxidoreductase activity"/>
    <property type="evidence" value="ECO:0007669"/>
    <property type="project" value="UniProtKB-KW"/>
</dbReference>
<evidence type="ECO:0000313" key="5">
    <source>
        <dbReference type="EMBL" id="PXV65064.1"/>
    </source>
</evidence>
<evidence type="ECO:0000256" key="2">
    <source>
        <dbReference type="ARBA" id="ARBA00022490"/>
    </source>
</evidence>
<gene>
    <name evidence="5" type="ORF">CLV62_10862</name>
</gene>
<evidence type="ECO:0000313" key="6">
    <source>
        <dbReference type="Proteomes" id="UP000247973"/>
    </source>
</evidence>
<dbReference type="AlphaFoldDB" id="A0A2V3PWX3"/>
<dbReference type="Proteomes" id="UP000247973">
    <property type="component" value="Unassembled WGS sequence"/>
</dbReference>
<dbReference type="InterPro" id="IPR033877">
    <property type="entry name" value="Frm2/Hbn1"/>
</dbReference>
<keyword evidence="3" id="KW-0560">Oxidoreductase</keyword>
<dbReference type="InterPro" id="IPR029479">
    <property type="entry name" value="Nitroreductase"/>
</dbReference>
<keyword evidence="6" id="KW-1185">Reference proteome</keyword>
<dbReference type="Gene3D" id="3.40.109.10">
    <property type="entry name" value="NADH Oxidase"/>
    <property type="match status" value="1"/>
</dbReference>
<dbReference type="GO" id="GO:0034599">
    <property type="term" value="P:cellular response to oxidative stress"/>
    <property type="evidence" value="ECO:0007669"/>
    <property type="project" value="InterPro"/>
</dbReference>
<dbReference type="OrthoDB" id="9810617at2"/>
<dbReference type="InterPro" id="IPR000415">
    <property type="entry name" value="Nitroreductase-like"/>
</dbReference>
<dbReference type="PANTHER" id="PTHR43035">
    <property type="entry name" value="FATTY ACID REPRESSION MUTANT PROTEIN 2-RELATED"/>
    <property type="match status" value="1"/>
</dbReference>
<comment type="subcellular location">
    <subcellularLocation>
        <location evidence="1">Cytoplasm</location>
    </subcellularLocation>
</comment>
<name>A0A2V3PWX3_9BACT</name>
<dbReference type="PANTHER" id="PTHR43035:SF1">
    <property type="entry name" value="FATTY ACID REPRESSION MUTANT PROTEIN 2-RELATED"/>
    <property type="match status" value="1"/>
</dbReference>
<proteinExistence type="predicted"/>
<evidence type="ECO:0000256" key="3">
    <source>
        <dbReference type="ARBA" id="ARBA00023002"/>
    </source>
</evidence>
<keyword evidence="2" id="KW-0963">Cytoplasm</keyword>
<accession>A0A2V3PWX3</accession>